<protein>
    <submittedName>
        <fullName evidence="1">Uncharacterized protein</fullName>
    </submittedName>
</protein>
<evidence type="ECO:0000313" key="2">
    <source>
        <dbReference type="Proteomes" id="UP000306340"/>
    </source>
</evidence>
<name>A0A4V5NLD2_9RHOB</name>
<sequence length="166" mass="17639">METAATAFDLLLSAEIGAARLEGLLRADAVLAAQWRAEAVVAEAVASIGLEDVRLAEGDLLARIADSRAQGVDAPAVEDALAVLRFLRAPGDPLADPVGELERIDRLARRDQPAEEGLSADDLRSVFAGCIGRAPLLEALRASALYGALTLRRSPVAERMVFRRGR</sequence>
<accession>A0A4V5NLD2</accession>
<feature type="non-terminal residue" evidence="1">
    <location>
        <position position="166"/>
    </location>
</feature>
<dbReference type="RefSeq" id="WP_136793787.1">
    <property type="nucleotide sequence ID" value="NZ_SWAU01000213.1"/>
</dbReference>
<proteinExistence type="predicted"/>
<dbReference type="AlphaFoldDB" id="A0A4V5NLD2"/>
<dbReference type="EMBL" id="SWAU01000213">
    <property type="protein sequence ID" value="TKA95217.1"/>
    <property type="molecule type" value="Genomic_DNA"/>
</dbReference>
<reference evidence="1 2" key="1">
    <citation type="submission" date="2019-04" db="EMBL/GenBank/DDBJ databases">
        <title>Crypto-aerobic microbial life in anoxic (sulfidic) marine sediments.</title>
        <authorList>
            <person name="Bhattacharya S."/>
            <person name="Roy C."/>
            <person name="Mondal N."/>
            <person name="Sarkar J."/>
            <person name="Mandal S."/>
            <person name="Rameez M.J."/>
            <person name="Ghosh W."/>
        </authorList>
    </citation>
    <scope>NUCLEOTIDE SEQUENCE [LARGE SCALE GENOMIC DNA]</scope>
    <source>
        <strain evidence="1 2">SBBC</strain>
    </source>
</reference>
<comment type="caution">
    <text evidence="1">The sequence shown here is derived from an EMBL/GenBank/DDBJ whole genome shotgun (WGS) entry which is preliminary data.</text>
</comment>
<evidence type="ECO:0000313" key="1">
    <source>
        <dbReference type="EMBL" id="TKA95217.1"/>
    </source>
</evidence>
<dbReference type="Proteomes" id="UP000306340">
    <property type="component" value="Unassembled WGS sequence"/>
</dbReference>
<organism evidence="1 2">
    <name type="scientific">Cereibacter changlensis</name>
    <dbReference type="NCBI Taxonomy" id="402884"/>
    <lineage>
        <taxon>Bacteria</taxon>
        <taxon>Pseudomonadati</taxon>
        <taxon>Pseudomonadota</taxon>
        <taxon>Alphaproteobacteria</taxon>
        <taxon>Rhodobacterales</taxon>
        <taxon>Paracoccaceae</taxon>
        <taxon>Cereibacter</taxon>
    </lineage>
</organism>
<gene>
    <name evidence="1" type="ORF">FAZ78_17985</name>
</gene>